<proteinExistence type="predicted"/>
<dbReference type="AlphaFoldDB" id="A0A921Z654"/>
<evidence type="ECO:0000313" key="2">
    <source>
        <dbReference type="EMBL" id="KAG6451254.1"/>
    </source>
</evidence>
<reference evidence="2" key="1">
    <citation type="journal article" date="2016" name="Insect Biochem. Mol. Biol.">
        <title>Multifaceted biological insights from a draft genome sequence of the tobacco hornworm moth, Manduca sexta.</title>
        <authorList>
            <person name="Kanost M.R."/>
            <person name="Arrese E.L."/>
            <person name="Cao X."/>
            <person name="Chen Y.R."/>
            <person name="Chellapilla S."/>
            <person name="Goldsmith M.R."/>
            <person name="Grosse-Wilde E."/>
            <person name="Heckel D.G."/>
            <person name="Herndon N."/>
            <person name="Jiang H."/>
            <person name="Papanicolaou A."/>
            <person name="Qu J."/>
            <person name="Soulages J.L."/>
            <person name="Vogel H."/>
            <person name="Walters J."/>
            <person name="Waterhouse R.M."/>
            <person name="Ahn S.J."/>
            <person name="Almeida F.C."/>
            <person name="An C."/>
            <person name="Aqrawi P."/>
            <person name="Bretschneider A."/>
            <person name="Bryant W.B."/>
            <person name="Bucks S."/>
            <person name="Chao H."/>
            <person name="Chevignon G."/>
            <person name="Christen J.M."/>
            <person name="Clarke D.F."/>
            <person name="Dittmer N.T."/>
            <person name="Ferguson L.C.F."/>
            <person name="Garavelou S."/>
            <person name="Gordon K.H.J."/>
            <person name="Gunaratna R.T."/>
            <person name="Han Y."/>
            <person name="Hauser F."/>
            <person name="He Y."/>
            <person name="Heidel-Fischer H."/>
            <person name="Hirsh A."/>
            <person name="Hu Y."/>
            <person name="Jiang H."/>
            <person name="Kalra D."/>
            <person name="Klinner C."/>
            <person name="Konig C."/>
            <person name="Kovar C."/>
            <person name="Kroll A.R."/>
            <person name="Kuwar S.S."/>
            <person name="Lee S.L."/>
            <person name="Lehman R."/>
            <person name="Li K."/>
            <person name="Li Z."/>
            <person name="Liang H."/>
            <person name="Lovelace S."/>
            <person name="Lu Z."/>
            <person name="Mansfield J.H."/>
            <person name="McCulloch K.J."/>
            <person name="Mathew T."/>
            <person name="Morton B."/>
            <person name="Muzny D.M."/>
            <person name="Neunemann D."/>
            <person name="Ongeri F."/>
            <person name="Pauchet Y."/>
            <person name="Pu L.L."/>
            <person name="Pyrousis I."/>
            <person name="Rao X.J."/>
            <person name="Redding A."/>
            <person name="Roesel C."/>
            <person name="Sanchez-Gracia A."/>
            <person name="Schaack S."/>
            <person name="Shukla A."/>
            <person name="Tetreau G."/>
            <person name="Wang Y."/>
            <person name="Xiong G.H."/>
            <person name="Traut W."/>
            <person name="Walsh T.K."/>
            <person name="Worley K.C."/>
            <person name="Wu D."/>
            <person name="Wu W."/>
            <person name="Wu Y.Q."/>
            <person name="Zhang X."/>
            <person name="Zou Z."/>
            <person name="Zucker H."/>
            <person name="Briscoe A.D."/>
            <person name="Burmester T."/>
            <person name="Clem R.J."/>
            <person name="Feyereisen R."/>
            <person name="Grimmelikhuijzen C.J.P."/>
            <person name="Hamodrakas S.J."/>
            <person name="Hansson B.S."/>
            <person name="Huguet E."/>
            <person name="Jermiin L.S."/>
            <person name="Lan Q."/>
            <person name="Lehman H.K."/>
            <person name="Lorenzen M."/>
            <person name="Merzendorfer H."/>
            <person name="Michalopoulos I."/>
            <person name="Morton D.B."/>
            <person name="Muthukrishnan S."/>
            <person name="Oakeshott J.G."/>
            <person name="Palmer W."/>
            <person name="Park Y."/>
            <person name="Passarelli A.L."/>
            <person name="Rozas J."/>
            <person name="Schwartz L.M."/>
            <person name="Smith W."/>
            <person name="Southgate A."/>
            <person name="Vilcinskas A."/>
            <person name="Vogt R."/>
            <person name="Wang P."/>
            <person name="Werren J."/>
            <person name="Yu X.Q."/>
            <person name="Zhou J.J."/>
            <person name="Brown S.J."/>
            <person name="Scherer S.E."/>
            <person name="Richards S."/>
            <person name="Blissard G.W."/>
        </authorList>
    </citation>
    <scope>NUCLEOTIDE SEQUENCE</scope>
</reference>
<dbReference type="EMBL" id="JH668403">
    <property type="protein sequence ID" value="KAG6451254.1"/>
    <property type="molecule type" value="Genomic_DNA"/>
</dbReference>
<evidence type="ECO:0000313" key="3">
    <source>
        <dbReference type="Proteomes" id="UP000791440"/>
    </source>
</evidence>
<keyword evidence="1" id="KW-1133">Transmembrane helix</keyword>
<evidence type="ECO:0000256" key="1">
    <source>
        <dbReference type="SAM" id="Phobius"/>
    </source>
</evidence>
<protein>
    <submittedName>
        <fullName evidence="2">Uncharacterized protein</fullName>
    </submittedName>
</protein>
<feature type="transmembrane region" description="Helical" evidence="1">
    <location>
        <begin position="129"/>
        <end position="149"/>
    </location>
</feature>
<reference evidence="2" key="2">
    <citation type="submission" date="2020-12" db="EMBL/GenBank/DDBJ databases">
        <authorList>
            <person name="Kanost M."/>
        </authorList>
    </citation>
    <scope>NUCLEOTIDE SEQUENCE</scope>
</reference>
<organism evidence="2 3">
    <name type="scientific">Manduca sexta</name>
    <name type="common">Tobacco hawkmoth</name>
    <name type="synonym">Tobacco hornworm</name>
    <dbReference type="NCBI Taxonomy" id="7130"/>
    <lineage>
        <taxon>Eukaryota</taxon>
        <taxon>Metazoa</taxon>
        <taxon>Ecdysozoa</taxon>
        <taxon>Arthropoda</taxon>
        <taxon>Hexapoda</taxon>
        <taxon>Insecta</taxon>
        <taxon>Pterygota</taxon>
        <taxon>Neoptera</taxon>
        <taxon>Endopterygota</taxon>
        <taxon>Lepidoptera</taxon>
        <taxon>Glossata</taxon>
        <taxon>Ditrysia</taxon>
        <taxon>Bombycoidea</taxon>
        <taxon>Sphingidae</taxon>
        <taxon>Sphinginae</taxon>
        <taxon>Sphingini</taxon>
        <taxon>Manduca</taxon>
    </lineage>
</organism>
<feature type="transmembrane region" description="Helical" evidence="1">
    <location>
        <begin position="16"/>
        <end position="39"/>
    </location>
</feature>
<sequence length="262" mass="29948">MCCGCICSLLCKVISAIITLLFVVAIILLILWAVGVVFVSDSDKSREEVTRLFSGDSSTLEIGFLLRGGPCLATNYTNIQLSRGNPKLSAEPAIIASIDNEHSWFELMQIYDKICDCVDLFNNIYPGQVFIMFNSWLLCTLLIICRSLSPTVKYSDIILSDIFVYTNLNIRPLMLAKMSELFMEQRKRTLKILLNIITYDDLEYVEYTQQLETMLDLVETRKWEISANVFTVDVSTVLNFAGRIISYTVLMIQYFYIHVFVK</sequence>
<keyword evidence="1" id="KW-0812">Transmembrane</keyword>
<gene>
    <name evidence="2" type="ORF">O3G_MSEX007031</name>
</gene>
<keyword evidence="3" id="KW-1185">Reference proteome</keyword>
<accession>A0A921Z654</accession>
<name>A0A921Z654_MANSE</name>
<keyword evidence="1" id="KW-0472">Membrane</keyword>
<dbReference type="Proteomes" id="UP000791440">
    <property type="component" value="Unassembled WGS sequence"/>
</dbReference>
<comment type="caution">
    <text evidence="2">The sequence shown here is derived from an EMBL/GenBank/DDBJ whole genome shotgun (WGS) entry which is preliminary data.</text>
</comment>
<feature type="transmembrane region" description="Helical" evidence="1">
    <location>
        <begin position="240"/>
        <end position="261"/>
    </location>
</feature>